<dbReference type="InterPro" id="IPR002729">
    <property type="entry name" value="CRISPR-assoc_Cas1"/>
</dbReference>
<evidence type="ECO:0000256" key="7">
    <source>
        <dbReference type="ARBA" id="ARBA00023125"/>
    </source>
</evidence>
<comment type="cofactor">
    <cofactor evidence="10">
        <name>Mg(2+)</name>
        <dbReference type="ChEBI" id="CHEBI:18420"/>
    </cofactor>
    <cofactor evidence="10">
        <name>Mn(2+)</name>
        <dbReference type="ChEBI" id="CHEBI:29035"/>
    </cofactor>
</comment>
<feature type="region of interest" description="Disordered" evidence="11">
    <location>
        <begin position="603"/>
        <end position="636"/>
    </location>
</feature>
<dbReference type="PANTHER" id="PTHR34353">
    <property type="entry name" value="CRISPR-ASSOCIATED ENDONUCLEASE CAS1 1"/>
    <property type="match status" value="1"/>
</dbReference>
<dbReference type="Gene3D" id="1.20.120.920">
    <property type="entry name" value="CRISPR-associated endonuclease Cas1, C-terminal domain"/>
    <property type="match status" value="1"/>
</dbReference>
<dbReference type="AlphaFoldDB" id="A0A1H6FI77"/>
<dbReference type="OrthoDB" id="9803119at2"/>
<evidence type="ECO:0000256" key="9">
    <source>
        <dbReference type="ARBA" id="ARBA00038592"/>
    </source>
</evidence>
<dbReference type="InterPro" id="IPR043502">
    <property type="entry name" value="DNA/RNA_pol_sf"/>
</dbReference>
<organism evidence="13 14">
    <name type="scientific">Candidatus Venteria ishoeyi</name>
    <dbReference type="NCBI Taxonomy" id="1899563"/>
    <lineage>
        <taxon>Bacteria</taxon>
        <taxon>Pseudomonadati</taxon>
        <taxon>Pseudomonadota</taxon>
        <taxon>Gammaproteobacteria</taxon>
        <taxon>Thiotrichales</taxon>
        <taxon>Thiotrichaceae</taxon>
        <taxon>Venteria</taxon>
    </lineage>
</organism>
<evidence type="ECO:0000256" key="6">
    <source>
        <dbReference type="ARBA" id="ARBA00023118"/>
    </source>
</evidence>
<dbReference type="GO" id="GO:0004519">
    <property type="term" value="F:endonuclease activity"/>
    <property type="evidence" value="ECO:0007669"/>
    <property type="project" value="UniProtKB-UniRule"/>
</dbReference>
<dbReference type="Pfam" id="PF10040">
    <property type="entry name" value="CRISPR_Cas6"/>
    <property type="match status" value="1"/>
</dbReference>
<dbReference type="GO" id="GO:0043571">
    <property type="term" value="P:maintenance of CRISPR repeat elements"/>
    <property type="evidence" value="ECO:0007669"/>
    <property type="project" value="UniProtKB-UniRule"/>
</dbReference>
<evidence type="ECO:0000256" key="8">
    <source>
        <dbReference type="ARBA" id="ARBA00023211"/>
    </source>
</evidence>
<keyword evidence="6 10" id="KW-0051">Antiviral defense</keyword>
<evidence type="ECO:0000256" key="3">
    <source>
        <dbReference type="ARBA" id="ARBA00022759"/>
    </source>
</evidence>
<feature type="binding site" evidence="10">
    <location>
        <position position="814"/>
    </location>
    <ligand>
        <name>Mn(2+)</name>
        <dbReference type="ChEBI" id="CHEBI:29035"/>
    </ligand>
</feature>
<dbReference type="InterPro" id="IPR042206">
    <property type="entry name" value="CRISPR-assoc_Cas1_C"/>
</dbReference>
<keyword evidence="1 10" id="KW-0540">Nuclease</keyword>
<dbReference type="Gene3D" id="3.100.10.20">
    <property type="entry name" value="CRISPR-associated endonuclease Cas1, N-terminal domain"/>
    <property type="match status" value="1"/>
</dbReference>
<name>A0A1H6FI77_9GAMM</name>
<feature type="binding site" evidence="10">
    <location>
        <position position="894"/>
    </location>
    <ligand>
        <name>Mn(2+)</name>
        <dbReference type="ChEBI" id="CHEBI:29035"/>
    </ligand>
</feature>
<dbReference type="InterPro" id="IPR019267">
    <property type="entry name" value="CRISPR-assoc_Cas6_C"/>
</dbReference>
<comment type="function">
    <text evidence="10">CRISPR (clustered regularly interspaced short palindromic repeat), is an adaptive immune system that provides protection against mobile genetic elements (viruses, transposable elements and conjugative plasmids). CRISPR clusters contain spacers, sequences complementary to antecedent mobile elements, and target invading nucleic acids. CRISPR clusters are transcribed and processed into CRISPR RNA (crRNA). Acts as a dsDNA endonuclease. Involved in the integration of spacer DNA into the CRISPR cassette.</text>
</comment>
<sequence>MSTIAPAPNAALLPLKAVTITLEFTSNAQLPFFHQPIVNAWLRHLGKLADYENYLSIDTPESGCIQYHKQDLYRFSLLCIRGGENQLQTLLEKLQALPGSVTHNEAGQALRDNLKFHSAHDLFQGQAINHSSELTPYTEQSLAAEMQLWQHAPTVLLRCLSPLRLLLPKAQRKDYTGEARFCRQTTELDFKLLQQSLYNSLNALLRKHRQPVMAMPETPGHFLEQHLFWMDNRYGADNKQKPMGGFLGLLQLDTRHFTPENWSNWVLGQYLGIGRFRVFGWGRYQLEGQAGETSLPRCQQATTLLKRSIEPDNFSSAYQVVADNQQHKKLSARSNQSGVDVSEPDIDEAETQDGVPLERLQRIATQLKTETYAIPPLRGVILPQAGRDPRPLSIPPFMDRVAQRAVAQTLTPALETLMYRGSFGYRRGRSRHNAAKMIQQAYTAGYRWVYESDIDDFFDNVLWSHVHTRLRALFGTDPLIDLIMSWISAPLTFEKQVITRHNGLPQGSPLSPLLANLLLDDFDSDLETAGYKLIRFADDFVILGTSREEVEQAGQLAAASVSELGLQLNSHKTFISDFNQGFRFLGYLFVNSLALDVGGEKDLTHAPSTPPNSWLAKVEPQTSAKTSEALPNPKPETIDKKTAIKLGERESLGIMLFISGDSALLTTREERLHIEQKNQPQNPAKICDFAWNNLQAVVLFGFHHITTPALKAAFKHQVAIHYASNRGLYQGMSSSVKTYHDNSALWLAQHLCFQHEVQALSAAKSIVKSRLRHQSEILRRRNPDKQLNTPIQQLQGLTGKIDHAPGRDNLNGYEGQGAKIYFQALQSLIPEAFGFSGRNRRPPRDPFNVLLSLGYTVLYSHVETLCHVSGLQPWVGLYHEPHGRHAVLASDLMEPFRHIVERVALSAVRRKQITPDDFSTQADGSCYMAGEARKKYLALLSEAFETPFQARNDEQAYKLHEHLHRQNLQLIQWIRGKIPQFQAWRMH</sequence>
<reference evidence="13 14" key="1">
    <citation type="submission" date="2016-10" db="EMBL/GenBank/DDBJ databases">
        <authorList>
            <person name="de Groot N.N."/>
        </authorList>
    </citation>
    <scope>NUCLEOTIDE SEQUENCE [LARGE SCALE GENOMIC DNA]</scope>
    <source>
        <strain evidence="13">MBHS1</strain>
    </source>
</reference>
<keyword evidence="8 10" id="KW-0464">Manganese</keyword>
<evidence type="ECO:0000256" key="1">
    <source>
        <dbReference type="ARBA" id="ARBA00022722"/>
    </source>
</evidence>
<dbReference type="Proteomes" id="UP000236724">
    <property type="component" value="Unassembled WGS sequence"/>
</dbReference>
<evidence type="ECO:0000313" key="13">
    <source>
        <dbReference type="EMBL" id="SEH08755.1"/>
    </source>
</evidence>
<evidence type="ECO:0000256" key="4">
    <source>
        <dbReference type="ARBA" id="ARBA00022801"/>
    </source>
</evidence>
<dbReference type="InterPro" id="IPR000477">
    <property type="entry name" value="RT_dom"/>
</dbReference>
<dbReference type="InterPro" id="IPR050646">
    <property type="entry name" value="Cas1"/>
</dbReference>
<feature type="binding site" evidence="10">
    <location>
        <position position="879"/>
    </location>
    <ligand>
        <name>Mn(2+)</name>
        <dbReference type="ChEBI" id="CHEBI:29035"/>
    </ligand>
</feature>
<dbReference type="Gene3D" id="3.30.70.270">
    <property type="match status" value="1"/>
</dbReference>
<gene>
    <name evidence="13" type="primary">ltrA_9</name>
    <name evidence="10" type="synonym">cas1</name>
    <name evidence="13" type="ORF">MBHS_04648</name>
</gene>
<keyword evidence="5 10" id="KW-0460">Magnesium</keyword>
<comment type="subunit">
    <text evidence="9 10">Homodimer, forms a heterotetramer with a Cas2 homodimer.</text>
</comment>
<dbReference type="GO" id="GO:0003677">
    <property type="term" value="F:DNA binding"/>
    <property type="evidence" value="ECO:0007669"/>
    <property type="project" value="UniProtKB-KW"/>
</dbReference>
<dbReference type="RefSeq" id="WP_103922268.1">
    <property type="nucleotide sequence ID" value="NZ_FMSV02000556.1"/>
</dbReference>
<keyword evidence="7 10" id="KW-0238">DNA-binding</keyword>
<dbReference type="NCBIfam" id="TIGR00287">
    <property type="entry name" value="cas1"/>
    <property type="match status" value="1"/>
</dbReference>
<accession>A0A1H6FI77</accession>
<proteinExistence type="inferred from homology"/>
<evidence type="ECO:0000256" key="5">
    <source>
        <dbReference type="ARBA" id="ARBA00022842"/>
    </source>
</evidence>
<feature type="domain" description="Reverse transcriptase" evidence="12">
    <location>
        <begin position="363"/>
        <end position="589"/>
    </location>
</feature>
<keyword evidence="3 10" id="KW-0255">Endonuclease</keyword>
<dbReference type="GO" id="GO:0016787">
    <property type="term" value="F:hydrolase activity"/>
    <property type="evidence" value="ECO:0007669"/>
    <property type="project" value="UniProtKB-KW"/>
</dbReference>
<dbReference type="EMBL" id="FMSV02000556">
    <property type="protein sequence ID" value="SEH08755.1"/>
    <property type="molecule type" value="Genomic_DNA"/>
</dbReference>
<keyword evidence="4 10" id="KW-0378">Hydrolase</keyword>
<dbReference type="PROSITE" id="PS50878">
    <property type="entry name" value="RT_POL"/>
    <property type="match status" value="1"/>
</dbReference>
<dbReference type="CDD" id="cd09634">
    <property type="entry name" value="Cas1_I-II-III"/>
    <property type="match status" value="1"/>
</dbReference>
<dbReference type="HAMAP" id="MF_01470">
    <property type="entry name" value="Cas1"/>
    <property type="match status" value="1"/>
</dbReference>
<dbReference type="EC" id="3.1.-.-" evidence="10"/>
<evidence type="ECO:0000259" key="12">
    <source>
        <dbReference type="PROSITE" id="PS50878"/>
    </source>
</evidence>
<keyword evidence="14" id="KW-1185">Reference proteome</keyword>
<dbReference type="CDD" id="cd01651">
    <property type="entry name" value="RT_G2_intron"/>
    <property type="match status" value="1"/>
</dbReference>
<dbReference type="GO" id="GO:0051607">
    <property type="term" value="P:defense response to virus"/>
    <property type="evidence" value="ECO:0007669"/>
    <property type="project" value="UniProtKB-UniRule"/>
</dbReference>
<dbReference type="InterPro" id="IPR042211">
    <property type="entry name" value="CRISPR-assoc_Cas1_N"/>
</dbReference>
<keyword evidence="2 10" id="KW-0479">Metal-binding</keyword>
<protein>
    <recommendedName>
        <fullName evidence="10">CRISPR-associated endonuclease Cas1</fullName>
        <ecNumber evidence="10">3.1.-.-</ecNumber>
    </recommendedName>
</protein>
<dbReference type="SUPFAM" id="SSF56672">
    <property type="entry name" value="DNA/RNA polymerases"/>
    <property type="match status" value="1"/>
</dbReference>
<evidence type="ECO:0000313" key="14">
    <source>
        <dbReference type="Proteomes" id="UP000236724"/>
    </source>
</evidence>
<dbReference type="GO" id="GO:0046872">
    <property type="term" value="F:metal ion binding"/>
    <property type="evidence" value="ECO:0007669"/>
    <property type="project" value="UniProtKB-UniRule"/>
</dbReference>
<dbReference type="PANTHER" id="PTHR34353:SF2">
    <property type="entry name" value="CRISPR-ASSOCIATED ENDONUCLEASE CAS1 1"/>
    <property type="match status" value="1"/>
</dbReference>
<dbReference type="Pfam" id="PF01867">
    <property type="entry name" value="Cas_Cas1"/>
    <property type="match status" value="1"/>
</dbReference>
<evidence type="ECO:0000256" key="10">
    <source>
        <dbReference type="HAMAP-Rule" id="MF_01470"/>
    </source>
</evidence>
<evidence type="ECO:0000256" key="11">
    <source>
        <dbReference type="SAM" id="MobiDB-lite"/>
    </source>
</evidence>
<comment type="similarity">
    <text evidence="10">Belongs to the CRISPR-associated endonuclease Cas1 family.</text>
</comment>
<dbReference type="Pfam" id="PF00078">
    <property type="entry name" value="RVT_1"/>
    <property type="match status" value="1"/>
</dbReference>
<dbReference type="InterPro" id="IPR043128">
    <property type="entry name" value="Rev_trsase/Diguanyl_cyclase"/>
</dbReference>
<evidence type="ECO:0000256" key="2">
    <source>
        <dbReference type="ARBA" id="ARBA00022723"/>
    </source>
</evidence>